<protein>
    <submittedName>
        <fullName evidence="1">Uncharacterized protein</fullName>
    </submittedName>
</protein>
<comment type="caution">
    <text evidence="1">The sequence shown here is derived from an EMBL/GenBank/DDBJ whole genome shotgun (WGS) entry which is preliminary data.</text>
</comment>
<evidence type="ECO:0000313" key="1">
    <source>
        <dbReference type="EMBL" id="KAG7309397.1"/>
    </source>
</evidence>
<sequence>MESKKDPKILAPLQYVSGYFIKKSKKIYKTCKTCHDTLLAGEETEYIRYREYAGRRWLCSPSDSVVTLISNMQDVAMVLLKRNLEKNNLKQYISSVIYTLVDFNELSDGENHKEKLIQFLINAVCRFFIYNYCKLINRILYGKSDIDDLNDKYQIMAKTSFQKGLKK</sequence>
<proteinExistence type="predicted"/>
<organism evidence="1 2">
    <name type="scientific">Plutella xylostella</name>
    <name type="common">Diamondback moth</name>
    <name type="synonym">Plutella maculipennis</name>
    <dbReference type="NCBI Taxonomy" id="51655"/>
    <lineage>
        <taxon>Eukaryota</taxon>
        <taxon>Metazoa</taxon>
        <taxon>Ecdysozoa</taxon>
        <taxon>Arthropoda</taxon>
        <taxon>Hexapoda</taxon>
        <taxon>Insecta</taxon>
        <taxon>Pterygota</taxon>
        <taxon>Neoptera</taxon>
        <taxon>Endopterygota</taxon>
        <taxon>Lepidoptera</taxon>
        <taxon>Glossata</taxon>
        <taxon>Ditrysia</taxon>
        <taxon>Yponomeutoidea</taxon>
        <taxon>Plutellidae</taxon>
        <taxon>Plutella</taxon>
    </lineage>
</organism>
<evidence type="ECO:0000313" key="2">
    <source>
        <dbReference type="Proteomes" id="UP000823941"/>
    </source>
</evidence>
<keyword evidence="2" id="KW-1185">Reference proteome</keyword>
<dbReference type="Proteomes" id="UP000823941">
    <property type="component" value="Chromosome 7"/>
</dbReference>
<name>A0ABQ7QWG9_PLUXY</name>
<dbReference type="EMBL" id="JAHIBW010000007">
    <property type="protein sequence ID" value="KAG7309397.1"/>
    <property type="molecule type" value="Genomic_DNA"/>
</dbReference>
<accession>A0ABQ7QWG9</accession>
<reference evidence="1 2" key="1">
    <citation type="submission" date="2021-06" db="EMBL/GenBank/DDBJ databases">
        <title>A haploid diamondback moth (Plutella xylostella L.) genome assembly resolves 31 chromosomes and identifies a diamide resistance mutation.</title>
        <authorList>
            <person name="Ward C.M."/>
            <person name="Perry K.D."/>
            <person name="Baker G."/>
            <person name="Powis K."/>
            <person name="Heckel D.G."/>
            <person name="Baxter S.W."/>
        </authorList>
    </citation>
    <scope>NUCLEOTIDE SEQUENCE [LARGE SCALE GENOMIC DNA]</scope>
    <source>
        <strain evidence="1 2">LV</strain>
        <tissue evidence="1">Single pupa</tissue>
    </source>
</reference>
<gene>
    <name evidence="1" type="ORF">JYU34_005364</name>
</gene>